<dbReference type="GO" id="GO:0005576">
    <property type="term" value="C:extracellular region"/>
    <property type="evidence" value="ECO:0007669"/>
    <property type="project" value="UniProtKB-SubCell"/>
</dbReference>
<comment type="subcellular location">
    <subcellularLocation>
        <location evidence="1 6">Secreted</location>
    </subcellularLocation>
</comment>
<dbReference type="Proteomes" id="UP001374535">
    <property type="component" value="Chromosome 4"/>
</dbReference>
<evidence type="ECO:0000256" key="4">
    <source>
        <dbReference type="ARBA" id="ARBA00022525"/>
    </source>
</evidence>
<keyword evidence="5 6" id="KW-0732">Signal</keyword>
<dbReference type="AlphaFoldDB" id="A0AAQ3NUE0"/>
<keyword evidence="8" id="KW-1185">Reference proteome</keyword>
<keyword evidence="4 6" id="KW-0964">Secreted</keyword>
<dbReference type="Pfam" id="PF05938">
    <property type="entry name" value="Self-incomp_S1"/>
    <property type="match status" value="1"/>
</dbReference>
<evidence type="ECO:0000256" key="2">
    <source>
        <dbReference type="ARBA" id="ARBA00005581"/>
    </source>
</evidence>
<evidence type="ECO:0000313" key="8">
    <source>
        <dbReference type="Proteomes" id="UP001374535"/>
    </source>
</evidence>
<sequence length="136" mass="16088">MISISKIALLLYLHLTILIPFELKGNEVGAVASGVNVYIVPPTKVDIKLTIHCKDKHHDLGTYILNYEEIYKFSFKPNFLKRGILYFCSFKWEGGSHSFDIYNEDRDNCDRCVWRIFETGPCMHYRKYDVCFRWKH</sequence>
<protein>
    <recommendedName>
        <fullName evidence="6">S-protein homolog</fullName>
    </recommendedName>
</protein>
<dbReference type="GO" id="GO:0060320">
    <property type="term" value="P:rejection of self pollen"/>
    <property type="evidence" value="ECO:0007669"/>
    <property type="project" value="UniProtKB-KW"/>
</dbReference>
<feature type="chain" id="PRO_5042664249" description="S-protein homolog" evidence="6">
    <location>
        <begin position="26"/>
        <end position="136"/>
    </location>
</feature>
<dbReference type="PANTHER" id="PTHR31232">
    <property type="match status" value="1"/>
</dbReference>
<comment type="similarity">
    <text evidence="2 6">Belongs to the plant self-incompatibility (S1) protein family.</text>
</comment>
<organism evidence="7 8">
    <name type="scientific">Vigna mungo</name>
    <name type="common">Black gram</name>
    <name type="synonym">Phaseolus mungo</name>
    <dbReference type="NCBI Taxonomy" id="3915"/>
    <lineage>
        <taxon>Eukaryota</taxon>
        <taxon>Viridiplantae</taxon>
        <taxon>Streptophyta</taxon>
        <taxon>Embryophyta</taxon>
        <taxon>Tracheophyta</taxon>
        <taxon>Spermatophyta</taxon>
        <taxon>Magnoliopsida</taxon>
        <taxon>eudicotyledons</taxon>
        <taxon>Gunneridae</taxon>
        <taxon>Pentapetalae</taxon>
        <taxon>rosids</taxon>
        <taxon>fabids</taxon>
        <taxon>Fabales</taxon>
        <taxon>Fabaceae</taxon>
        <taxon>Papilionoideae</taxon>
        <taxon>50 kb inversion clade</taxon>
        <taxon>NPAAA clade</taxon>
        <taxon>indigoferoid/millettioid clade</taxon>
        <taxon>Phaseoleae</taxon>
        <taxon>Vigna</taxon>
    </lineage>
</organism>
<reference evidence="7 8" key="1">
    <citation type="journal article" date="2023" name="Life. Sci Alliance">
        <title>Evolutionary insights into 3D genome organization and epigenetic landscape of Vigna mungo.</title>
        <authorList>
            <person name="Junaid A."/>
            <person name="Singh B."/>
            <person name="Bhatia S."/>
        </authorList>
    </citation>
    <scope>NUCLEOTIDE SEQUENCE [LARGE SCALE GENOMIC DNA]</scope>
    <source>
        <strain evidence="7">Urdbean</strain>
    </source>
</reference>
<accession>A0AAQ3NUE0</accession>
<gene>
    <name evidence="7" type="ORF">V8G54_013269</name>
</gene>
<name>A0AAQ3NUE0_VIGMU</name>
<evidence type="ECO:0000313" key="7">
    <source>
        <dbReference type="EMBL" id="WVZ15703.1"/>
    </source>
</evidence>
<dbReference type="PANTHER" id="PTHR31232:SF149">
    <property type="entry name" value="S-PROTEIN HOMOLOG"/>
    <property type="match status" value="1"/>
</dbReference>
<keyword evidence="3 6" id="KW-0713">Self-incompatibility</keyword>
<dbReference type="InterPro" id="IPR010264">
    <property type="entry name" value="Self-incomp_S1"/>
</dbReference>
<dbReference type="EMBL" id="CP144697">
    <property type="protein sequence ID" value="WVZ15703.1"/>
    <property type="molecule type" value="Genomic_DNA"/>
</dbReference>
<proteinExistence type="inferred from homology"/>
<feature type="signal peptide" evidence="6">
    <location>
        <begin position="1"/>
        <end position="25"/>
    </location>
</feature>
<evidence type="ECO:0000256" key="5">
    <source>
        <dbReference type="ARBA" id="ARBA00022729"/>
    </source>
</evidence>
<evidence type="ECO:0000256" key="6">
    <source>
        <dbReference type="RuleBase" id="RU367044"/>
    </source>
</evidence>
<evidence type="ECO:0000256" key="1">
    <source>
        <dbReference type="ARBA" id="ARBA00004613"/>
    </source>
</evidence>
<evidence type="ECO:0000256" key="3">
    <source>
        <dbReference type="ARBA" id="ARBA00022471"/>
    </source>
</evidence>